<organism evidence="3 4">
    <name type="scientific">Chrysophaeum taylorii</name>
    <dbReference type="NCBI Taxonomy" id="2483200"/>
    <lineage>
        <taxon>Eukaryota</taxon>
        <taxon>Sar</taxon>
        <taxon>Stramenopiles</taxon>
        <taxon>Ochrophyta</taxon>
        <taxon>Pelagophyceae</taxon>
        <taxon>Pelagomonadales</taxon>
        <taxon>Pelagomonadaceae</taxon>
        <taxon>Chrysophaeum</taxon>
    </lineage>
</organism>
<evidence type="ECO:0000313" key="3">
    <source>
        <dbReference type="EMBL" id="KAJ8613343.1"/>
    </source>
</evidence>
<dbReference type="Pfam" id="PF00022">
    <property type="entry name" value="Actin"/>
    <property type="match status" value="2"/>
</dbReference>
<comment type="catalytic activity">
    <reaction evidence="1">
        <text>ATP + H2O = ADP + phosphate + H(+)</text>
        <dbReference type="Rhea" id="RHEA:13065"/>
        <dbReference type="ChEBI" id="CHEBI:15377"/>
        <dbReference type="ChEBI" id="CHEBI:15378"/>
        <dbReference type="ChEBI" id="CHEBI:30616"/>
        <dbReference type="ChEBI" id="CHEBI:43474"/>
        <dbReference type="ChEBI" id="CHEBI:456216"/>
    </reaction>
</comment>
<reference evidence="3" key="1">
    <citation type="submission" date="2023-01" db="EMBL/GenBank/DDBJ databases">
        <title>Metagenome sequencing of chrysophaentin producing Chrysophaeum taylorii.</title>
        <authorList>
            <person name="Davison J."/>
            <person name="Bewley C."/>
        </authorList>
    </citation>
    <scope>NUCLEOTIDE SEQUENCE</scope>
    <source>
        <strain evidence="3">NIES-1699</strain>
    </source>
</reference>
<protein>
    <submittedName>
        <fullName evidence="3">Uncharacterized protein</fullName>
    </submittedName>
</protein>
<evidence type="ECO:0000313" key="4">
    <source>
        <dbReference type="Proteomes" id="UP001230188"/>
    </source>
</evidence>
<proteinExistence type="inferred from homology"/>
<dbReference type="EMBL" id="JAQMWT010000029">
    <property type="protein sequence ID" value="KAJ8613343.1"/>
    <property type="molecule type" value="Genomic_DNA"/>
</dbReference>
<dbReference type="AlphaFoldDB" id="A0AAD7UNG8"/>
<sequence>MLAARIRKNVVVVELGSVYVRAGYAGEATPRCVWASPTHNLEEWFVDLFARGLLAAKASQLRVVVLESPTVARQWRDARIEALVAAGPPEALAFAPTSVAAAAALARATALVLDVGASECRAIAVCDGYAVRHSLCVGDDLAALVLTCLDRCALDTRRRLAANLAPAGGRAMTPGFDARLCADLRALAPGLDFRIAHADFPRSDLAWTGGSILAAAALVDHRFDGLDPAHPPPDIFAIGSPLVAGIRLDPPIER</sequence>
<evidence type="ECO:0000256" key="1">
    <source>
        <dbReference type="ARBA" id="ARBA00049360"/>
    </source>
</evidence>
<gene>
    <name evidence="3" type="ORF">CTAYLR_002234</name>
</gene>
<name>A0AAD7UNG8_9STRA</name>
<comment type="caution">
    <text evidence="3">The sequence shown here is derived from an EMBL/GenBank/DDBJ whole genome shotgun (WGS) entry which is preliminary data.</text>
</comment>
<evidence type="ECO:0000256" key="2">
    <source>
        <dbReference type="RuleBase" id="RU000487"/>
    </source>
</evidence>
<comment type="similarity">
    <text evidence="2">Belongs to the actin family.</text>
</comment>
<dbReference type="Proteomes" id="UP001230188">
    <property type="component" value="Unassembled WGS sequence"/>
</dbReference>
<dbReference type="SUPFAM" id="SSF53067">
    <property type="entry name" value="Actin-like ATPase domain"/>
    <property type="match status" value="2"/>
</dbReference>
<dbReference type="Gene3D" id="3.30.420.40">
    <property type="match status" value="2"/>
</dbReference>
<accession>A0AAD7UNG8</accession>
<dbReference type="InterPro" id="IPR004000">
    <property type="entry name" value="Actin"/>
</dbReference>
<dbReference type="InterPro" id="IPR043129">
    <property type="entry name" value="ATPase_NBD"/>
</dbReference>
<keyword evidence="4" id="KW-1185">Reference proteome</keyword>
<dbReference type="SMART" id="SM00268">
    <property type="entry name" value="ACTIN"/>
    <property type="match status" value="1"/>
</dbReference>
<dbReference type="PANTHER" id="PTHR11937">
    <property type="entry name" value="ACTIN"/>
    <property type="match status" value="1"/>
</dbReference>